<dbReference type="Pfam" id="PF22677">
    <property type="entry name" value="Ble-like_N"/>
    <property type="match status" value="1"/>
</dbReference>
<evidence type="ECO:0000313" key="3">
    <source>
        <dbReference type="Proteomes" id="UP000199629"/>
    </source>
</evidence>
<name>A0A1C4U4B4_9ACTN</name>
<proteinExistence type="predicted"/>
<gene>
    <name evidence="2" type="ORF">GA0070214_101337</name>
</gene>
<protein>
    <recommendedName>
        <fullName evidence="1">VOC domain-containing protein</fullName>
    </recommendedName>
</protein>
<dbReference type="InterPro" id="IPR037523">
    <property type="entry name" value="VOC_core"/>
</dbReference>
<dbReference type="AlphaFoldDB" id="A0A1C4U4B4"/>
<dbReference type="Gene3D" id="3.10.180.10">
    <property type="entry name" value="2,3-Dihydroxybiphenyl 1,2-Dioxygenase, domain 1"/>
    <property type="match status" value="1"/>
</dbReference>
<keyword evidence="3" id="KW-1185">Reference proteome</keyword>
<dbReference type="PANTHER" id="PTHR36503">
    <property type="entry name" value="BLR2520 PROTEIN"/>
    <property type="match status" value="1"/>
</dbReference>
<feature type="domain" description="VOC" evidence="1">
    <location>
        <begin position="3"/>
        <end position="127"/>
    </location>
</feature>
<reference evidence="3" key="1">
    <citation type="submission" date="2016-06" db="EMBL/GenBank/DDBJ databases">
        <authorList>
            <person name="Varghese N."/>
            <person name="Submissions Spin"/>
        </authorList>
    </citation>
    <scope>NUCLEOTIDE SEQUENCE [LARGE SCALE GENOMIC DNA]</scope>
    <source>
        <strain evidence="3">DSM 45246</strain>
    </source>
</reference>
<dbReference type="PROSITE" id="PS51819">
    <property type="entry name" value="VOC"/>
    <property type="match status" value="1"/>
</dbReference>
<dbReference type="PANTHER" id="PTHR36503:SF2">
    <property type="entry name" value="BLR2408 PROTEIN"/>
    <property type="match status" value="1"/>
</dbReference>
<dbReference type="SUPFAM" id="SSF54593">
    <property type="entry name" value="Glyoxalase/Bleomycin resistance protein/Dihydroxybiphenyl dioxygenase"/>
    <property type="match status" value="1"/>
</dbReference>
<dbReference type="InterPro" id="IPR053863">
    <property type="entry name" value="Glyoxy/Ble-like_N"/>
</dbReference>
<sequence>MSAATFVNLPVADLDRAVEFFTALGFTASPRRPGDDSARLALGDTTHLILHHPAAFAAFAGAEVCDTATSREVIVGIGVDRRERVDALVDLAVRAGGTSLGPGQDLGFLYMRGFRDLDGHQWSFLHLPG</sequence>
<dbReference type="Proteomes" id="UP000199629">
    <property type="component" value="Unassembled WGS sequence"/>
</dbReference>
<evidence type="ECO:0000313" key="2">
    <source>
        <dbReference type="EMBL" id="SCE66512.1"/>
    </source>
</evidence>
<accession>A0A1C4U4B4</accession>
<organism evidence="2 3">
    <name type="scientific">Micromonospora chaiyaphumensis</name>
    <dbReference type="NCBI Taxonomy" id="307119"/>
    <lineage>
        <taxon>Bacteria</taxon>
        <taxon>Bacillati</taxon>
        <taxon>Actinomycetota</taxon>
        <taxon>Actinomycetes</taxon>
        <taxon>Micromonosporales</taxon>
        <taxon>Micromonosporaceae</taxon>
        <taxon>Micromonospora</taxon>
    </lineage>
</organism>
<dbReference type="EMBL" id="FMCS01000001">
    <property type="protein sequence ID" value="SCE66512.1"/>
    <property type="molecule type" value="Genomic_DNA"/>
</dbReference>
<dbReference type="RefSeq" id="WP_091258247.1">
    <property type="nucleotide sequence ID" value="NZ_FMCS01000001.1"/>
</dbReference>
<dbReference type="InterPro" id="IPR029068">
    <property type="entry name" value="Glyas_Bleomycin-R_OHBP_Dase"/>
</dbReference>
<evidence type="ECO:0000259" key="1">
    <source>
        <dbReference type="PROSITE" id="PS51819"/>
    </source>
</evidence>